<dbReference type="GO" id="GO:0005975">
    <property type="term" value="P:carbohydrate metabolic process"/>
    <property type="evidence" value="ECO:0007669"/>
    <property type="project" value="InterPro"/>
</dbReference>
<reference evidence="14" key="1">
    <citation type="submission" date="2020-10" db="EMBL/GenBank/DDBJ databases">
        <authorList>
            <person name="Gilroy R."/>
        </authorList>
    </citation>
    <scope>NUCLEOTIDE SEQUENCE</scope>
    <source>
        <strain evidence="14">1370</strain>
    </source>
</reference>
<dbReference type="GO" id="GO:0046872">
    <property type="term" value="F:metal ion binding"/>
    <property type="evidence" value="ECO:0007669"/>
    <property type="project" value="UniProtKB-KW"/>
</dbReference>
<accession>A0A9D1NQQ9</accession>
<evidence type="ECO:0000256" key="2">
    <source>
        <dbReference type="ARBA" id="ARBA00005189"/>
    </source>
</evidence>
<dbReference type="Pfam" id="PF02878">
    <property type="entry name" value="PGM_PMM_I"/>
    <property type="match status" value="1"/>
</dbReference>
<evidence type="ECO:0000259" key="11">
    <source>
        <dbReference type="Pfam" id="PF02878"/>
    </source>
</evidence>
<evidence type="ECO:0000256" key="7">
    <source>
        <dbReference type="ARBA" id="ARBA00023235"/>
    </source>
</evidence>
<keyword evidence="7" id="KW-0413">Isomerase</keyword>
<evidence type="ECO:0000259" key="12">
    <source>
        <dbReference type="Pfam" id="PF02879"/>
    </source>
</evidence>
<evidence type="ECO:0000313" key="14">
    <source>
        <dbReference type="EMBL" id="HIV11179.1"/>
    </source>
</evidence>
<evidence type="ECO:0000256" key="4">
    <source>
        <dbReference type="ARBA" id="ARBA00022553"/>
    </source>
</evidence>
<gene>
    <name evidence="14" type="ORF">IAD28_05770</name>
</gene>
<dbReference type="Gene3D" id="3.30.310.50">
    <property type="entry name" value="Alpha-D-phosphohexomutase, C-terminal domain"/>
    <property type="match status" value="1"/>
</dbReference>
<dbReference type="InterPro" id="IPR005841">
    <property type="entry name" value="Alpha-D-phosphohexomutase_SF"/>
</dbReference>
<evidence type="ECO:0000256" key="6">
    <source>
        <dbReference type="ARBA" id="ARBA00022842"/>
    </source>
</evidence>
<organism evidence="14 15">
    <name type="scientific">Candidatus Faeciplasma avium</name>
    <dbReference type="NCBI Taxonomy" id="2840798"/>
    <lineage>
        <taxon>Bacteria</taxon>
        <taxon>Bacillati</taxon>
        <taxon>Bacillota</taxon>
        <taxon>Clostridia</taxon>
        <taxon>Eubacteriales</taxon>
        <taxon>Oscillospiraceae</taxon>
        <taxon>Oscillospiraceae incertae sedis</taxon>
        <taxon>Candidatus Faeciplasma</taxon>
    </lineage>
</organism>
<feature type="domain" description="Alpha-D-phosphohexomutase alpha/beta/alpha" evidence="13">
    <location>
        <begin position="322"/>
        <end position="449"/>
    </location>
</feature>
<dbReference type="InterPro" id="IPR036900">
    <property type="entry name" value="A-D-PHexomutase_C_sf"/>
</dbReference>
<dbReference type="Pfam" id="PF02879">
    <property type="entry name" value="PGM_PMM_II"/>
    <property type="match status" value="1"/>
</dbReference>
<name>A0A9D1NQQ9_9FIRM</name>
<sequence>MKEQELYQLWCQNATEDPDLVSELESIKGDDEAIKDRFYRDLEFGTGGLRGVIGAGSYRLNIYTIRRATQGLADYVNGAFENASVAIAYDSRIKSDLFAKEAARVLAGNGIKAYIYSELMPTPMLSWAVRALGCKAGIVCTASHNPSKYNGYKAYGQDGCQMTIEAADIVLSKINSVPMFGGARLADFDEALSTGMIEYIKQPVIDAYLDEVQKQGIHPDVAAKSGLKVVYTPLNGTGNKPVREILRRIGISDVTVVPEQELPDGRFPTCPFPNPEIKEALSLGLELCKTVKPDLLLATDPDCDRVGIAVPDKNGDFVLFSGNEVGAMLLEYICRERIALGTMPKNPVAVKSIVSTAIADEIAKDYGVEMRNVLTGFKFIGEQIGYLEADGEADRFIFGFEESYGYLGGSYVRDKDAVIGSMLICEMAAYYRSIGVSLLEAREAMYKKYGNYVHTVESFTCEGAAGMEEMARIMQRLHSEPPAEICGFKVVRVDDYVKKTSKDTVTGEETPIALPKSDVLTLTLENKATVIIRPSGTEPKIKAYYTTVCPEREEAVALGKSIAVYVKKLLGF</sequence>
<feature type="domain" description="Alpha-D-phosphohexomutase alpha/beta/alpha" evidence="11">
    <location>
        <begin position="43"/>
        <end position="175"/>
    </location>
</feature>
<dbReference type="PANTHER" id="PTHR45745">
    <property type="entry name" value="PHOSPHOMANNOMUTASE 45A"/>
    <property type="match status" value="1"/>
</dbReference>
<dbReference type="Proteomes" id="UP000823960">
    <property type="component" value="Unassembled WGS sequence"/>
</dbReference>
<protein>
    <recommendedName>
        <fullName evidence="8">Phosphoglucomutase</fullName>
    </recommendedName>
    <alternativeName>
        <fullName evidence="10">Alpha-phosphoglucomutase</fullName>
    </alternativeName>
    <alternativeName>
        <fullName evidence="9">Glucose phosphomutase</fullName>
    </alternativeName>
</protein>
<dbReference type="SUPFAM" id="SSF55957">
    <property type="entry name" value="Phosphoglucomutase, C-terminal domain"/>
    <property type="match status" value="1"/>
</dbReference>
<dbReference type="Pfam" id="PF02880">
    <property type="entry name" value="PGM_PMM_III"/>
    <property type="match status" value="1"/>
</dbReference>
<keyword evidence="4" id="KW-0597">Phosphoprotein</keyword>
<reference evidence="14" key="2">
    <citation type="journal article" date="2021" name="PeerJ">
        <title>Extensive microbial diversity within the chicken gut microbiome revealed by metagenomics and culture.</title>
        <authorList>
            <person name="Gilroy R."/>
            <person name="Ravi A."/>
            <person name="Getino M."/>
            <person name="Pursley I."/>
            <person name="Horton D.L."/>
            <person name="Alikhan N.F."/>
            <person name="Baker D."/>
            <person name="Gharbi K."/>
            <person name="Hall N."/>
            <person name="Watson M."/>
            <person name="Adriaenssens E.M."/>
            <person name="Foster-Nyarko E."/>
            <person name="Jarju S."/>
            <person name="Secka A."/>
            <person name="Antonio M."/>
            <person name="Oren A."/>
            <person name="Chaudhuri R.R."/>
            <person name="La Ragione R."/>
            <person name="Hildebrand F."/>
            <person name="Pallen M.J."/>
        </authorList>
    </citation>
    <scope>NUCLEOTIDE SEQUENCE</scope>
    <source>
        <strain evidence="14">1370</strain>
    </source>
</reference>
<evidence type="ECO:0000256" key="3">
    <source>
        <dbReference type="ARBA" id="ARBA00010231"/>
    </source>
</evidence>
<feature type="domain" description="Alpha-D-phosphohexomutase alpha/beta/alpha" evidence="12">
    <location>
        <begin position="206"/>
        <end position="315"/>
    </location>
</feature>
<evidence type="ECO:0000259" key="13">
    <source>
        <dbReference type="Pfam" id="PF02880"/>
    </source>
</evidence>
<comment type="pathway">
    <text evidence="2">Lipid metabolism.</text>
</comment>
<comment type="caution">
    <text evidence="14">The sequence shown here is derived from an EMBL/GenBank/DDBJ whole genome shotgun (WGS) entry which is preliminary data.</text>
</comment>
<dbReference type="PRINTS" id="PR00509">
    <property type="entry name" value="PGMPMM"/>
</dbReference>
<dbReference type="InterPro" id="IPR005844">
    <property type="entry name" value="A-D-PHexomutase_a/b/a-I"/>
</dbReference>
<dbReference type="PANTHER" id="PTHR45745:SF1">
    <property type="entry name" value="PHOSPHOGLUCOMUTASE 2B-RELATED"/>
    <property type="match status" value="1"/>
</dbReference>
<dbReference type="CDD" id="cd05799">
    <property type="entry name" value="PGM2"/>
    <property type="match status" value="1"/>
</dbReference>
<comment type="similarity">
    <text evidence="3">Belongs to the phosphohexose mutase family.</text>
</comment>
<comment type="pathway">
    <text evidence="1">Glycolipid metabolism; diglucosyl-diacylglycerol biosynthesis.</text>
</comment>
<keyword evidence="6" id="KW-0460">Magnesium</keyword>
<dbReference type="GO" id="GO:0008973">
    <property type="term" value="F:phosphopentomutase activity"/>
    <property type="evidence" value="ECO:0007669"/>
    <property type="project" value="TreeGrafter"/>
</dbReference>
<dbReference type="InterPro" id="IPR005846">
    <property type="entry name" value="A-D-PHexomutase_a/b/a-III"/>
</dbReference>
<dbReference type="Gene3D" id="3.40.120.10">
    <property type="entry name" value="Alpha-D-Glucose-1,6-Bisphosphate, subunit A, domain 3"/>
    <property type="match status" value="3"/>
</dbReference>
<evidence type="ECO:0000256" key="5">
    <source>
        <dbReference type="ARBA" id="ARBA00022723"/>
    </source>
</evidence>
<evidence type="ECO:0000256" key="1">
    <source>
        <dbReference type="ARBA" id="ARBA00005164"/>
    </source>
</evidence>
<dbReference type="AlphaFoldDB" id="A0A9D1NQQ9"/>
<evidence type="ECO:0000256" key="8">
    <source>
        <dbReference type="ARBA" id="ARBA00039995"/>
    </source>
</evidence>
<proteinExistence type="inferred from homology"/>
<evidence type="ECO:0000256" key="9">
    <source>
        <dbReference type="ARBA" id="ARBA00041398"/>
    </source>
</evidence>
<dbReference type="InterPro" id="IPR016055">
    <property type="entry name" value="A-D-PHexomutase_a/b/a-I/II/III"/>
</dbReference>
<keyword evidence="5" id="KW-0479">Metal-binding</keyword>
<dbReference type="InterPro" id="IPR005845">
    <property type="entry name" value="A-D-PHexomutase_a/b/a-II"/>
</dbReference>
<dbReference type="GO" id="GO:0006166">
    <property type="term" value="P:purine ribonucleoside salvage"/>
    <property type="evidence" value="ECO:0007669"/>
    <property type="project" value="TreeGrafter"/>
</dbReference>
<dbReference type="SUPFAM" id="SSF53738">
    <property type="entry name" value="Phosphoglucomutase, first 3 domains"/>
    <property type="match status" value="3"/>
</dbReference>
<dbReference type="EMBL" id="DVOL01000084">
    <property type="protein sequence ID" value="HIV11179.1"/>
    <property type="molecule type" value="Genomic_DNA"/>
</dbReference>
<evidence type="ECO:0000256" key="10">
    <source>
        <dbReference type="ARBA" id="ARBA00041467"/>
    </source>
</evidence>
<evidence type="ECO:0000313" key="15">
    <source>
        <dbReference type="Proteomes" id="UP000823960"/>
    </source>
</evidence>